<dbReference type="PANTHER" id="PTHR39708:SF2">
    <property type="entry name" value="BLOC-1-RELATED COMPLEX SUBUNIT 6 C-TERMINAL HELIX DOMAIN-CONTAINING PROTEIN"/>
    <property type="match status" value="1"/>
</dbReference>
<dbReference type="PROSITE" id="PS50808">
    <property type="entry name" value="ZF_BED"/>
    <property type="match status" value="1"/>
</dbReference>
<feature type="domain" description="BED-type" evidence="6">
    <location>
        <begin position="362"/>
        <end position="413"/>
    </location>
</feature>
<dbReference type="InterPro" id="IPR046465">
    <property type="entry name" value="BORCS6_C"/>
</dbReference>
<dbReference type="EMBL" id="SDMP01000003">
    <property type="protein sequence ID" value="RYR66567.1"/>
    <property type="molecule type" value="Genomic_DNA"/>
</dbReference>
<proteinExistence type="predicted"/>
<gene>
    <name evidence="7" type="ORF">Ahy_A03g012587</name>
</gene>
<feature type="compositionally biased region" description="Low complexity" evidence="5">
    <location>
        <begin position="348"/>
        <end position="359"/>
    </location>
</feature>
<sequence length="552" mass="62126">MESRREQAESNCASSDNNSPPIPETEMETPISESTLEGGGSAFNQSQILRAIEVVERDSFAIAQSFTSLFASLRLALSNATATTIDHMQCFSDASGRVQESVLDAATKGNRYINSCLRLNEEMKNIDGLASQLLLLFDKSLSTKPNPLSDKSTVNISSSLPLVGARWWFVGLYLFESSVFTLIRDSVSLPQVLDLPFAILSSLFFRFSSSFVGDVPCENSLLRQVSSLLRRLPAIESGKFQDDFLMVELRHHCNYMRTLGLRGHENFRILPYNDVKVVYKFCLHVVDLDPSSVTSGGWLEDTSLVKKYTISEEAYNKREGRWILDANLVVNKVSKMTENSNIEAAGMSASTQPSSPPSSVRKNRSAVWDHFDVENATEKKAKCKYCGSLIQYGNGTSSMGGHLRRCKQNPNNDSNKRRKITTTPTIDERGVLNSPNASKFDQEEARKTLVEMFIGEELPFRFIESPKFRKFVHALQARFKVPSRTTLARDIGALYAEEKMKLQDFLSTNCGRVCLTTNTWTSIQNFTYMSLTAHFVDLDWKLHKKKYLIFVK</sequence>
<protein>
    <recommendedName>
        <fullName evidence="6">BED-type domain-containing protein</fullName>
    </recommendedName>
</protein>
<reference evidence="7 8" key="1">
    <citation type="submission" date="2019-01" db="EMBL/GenBank/DDBJ databases">
        <title>Sequencing of cultivated peanut Arachis hypogaea provides insights into genome evolution and oil improvement.</title>
        <authorList>
            <person name="Chen X."/>
        </authorList>
    </citation>
    <scope>NUCLEOTIDE SEQUENCE [LARGE SCALE GENOMIC DNA]</scope>
    <source>
        <strain evidence="8">cv. Fuhuasheng</strain>
        <tissue evidence="7">Leaves</tissue>
    </source>
</reference>
<feature type="region of interest" description="Disordered" evidence="5">
    <location>
        <begin position="1"/>
        <end position="39"/>
    </location>
</feature>
<evidence type="ECO:0000256" key="3">
    <source>
        <dbReference type="ARBA" id="ARBA00022833"/>
    </source>
</evidence>
<dbReference type="SMART" id="SM00614">
    <property type="entry name" value="ZnF_BED"/>
    <property type="match status" value="1"/>
</dbReference>
<dbReference type="Proteomes" id="UP000289738">
    <property type="component" value="Chromosome A03"/>
</dbReference>
<feature type="compositionally biased region" description="Polar residues" evidence="5">
    <location>
        <begin position="9"/>
        <end position="18"/>
    </location>
</feature>
<dbReference type="Pfam" id="PF02892">
    <property type="entry name" value="zf-BED"/>
    <property type="match status" value="1"/>
</dbReference>
<feature type="region of interest" description="Disordered" evidence="5">
    <location>
        <begin position="399"/>
        <end position="427"/>
    </location>
</feature>
<evidence type="ECO:0000256" key="2">
    <source>
        <dbReference type="ARBA" id="ARBA00022771"/>
    </source>
</evidence>
<name>A0A445DTX0_ARAHY</name>
<comment type="caution">
    <text evidence="7">The sequence shown here is derived from an EMBL/GenBank/DDBJ whole genome shotgun (WGS) entry which is preliminary data.</text>
</comment>
<feature type="region of interest" description="Disordered" evidence="5">
    <location>
        <begin position="343"/>
        <end position="362"/>
    </location>
</feature>
<evidence type="ECO:0000313" key="8">
    <source>
        <dbReference type="Proteomes" id="UP000289738"/>
    </source>
</evidence>
<keyword evidence="1" id="KW-0479">Metal-binding</keyword>
<evidence type="ECO:0000313" key="7">
    <source>
        <dbReference type="EMBL" id="RYR66567.1"/>
    </source>
</evidence>
<dbReference type="InterPro" id="IPR036236">
    <property type="entry name" value="Znf_C2H2_sf"/>
</dbReference>
<accession>A0A445DTX0</accession>
<dbReference type="GO" id="GO:0003677">
    <property type="term" value="F:DNA binding"/>
    <property type="evidence" value="ECO:0007669"/>
    <property type="project" value="InterPro"/>
</dbReference>
<evidence type="ECO:0000256" key="4">
    <source>
        <dbReference type="PROSITE-ProRule" id="PRU00027"/>
    </source>
</evidence>
<dbReference type="GO" id="GO:0008270">
    <property type="term" value="F:zinc ion binding"/>
    <property type="evidence" value="ECO:0007669"/>
    <property type="project" value="UniProtKB-KW"/>
</dbReference>
<dbReference type="InterPro" id="IPR003656">
    <property type="entry name" value="Znf_BED"/>
</dbReference>
<evidence type="ECO:0000256" key="5">
    <source>
        <dbReference type="SAM" id="MobiDB-lite"/>
    </source>
</evidence>
<keyword evidence="2 4" id="KW-0863">Zinc-finger</keyword>
<dbReference type="PANTHER" id="PTHR39708">
    <property type="entry name" value="OS07G0483400 PROTEIN"/>
    <property type="match status" value="1"/>
</dbReference>
<dbReference type="Pfam" id="PF10157">
    <property type="entry name" value="BORCS6"/>
    <property type="match status" value="1"/>
</dbReference>
<evidence type="ECO:0000256" key="1">
    <source>
        <dbReference type="ARBA" id="ARBA00022723"/>
    </source>
</evidence>
<keyword evidence="3" id="KW-0862">Zinc</keyword>
<evidence type="ECO:0000259" key="6">
    <source>
        <dbReference type="PROSITE" id="PS50808"/>
    </source>
</evidence>
<dbReference type="AlphaFoldDB" id="A0A445DTX0"/>
<dbReference type="SUPFAM" id="SSF57667">
    <property type="entry name" value="beta-beta-alpha zinc fingers"/>
    <property type="match status" value="1"/>
</dbReference>
<keyword evidence="8" id="KW-1185">Reference proteome</keyword>
<organism evidence="7 8">
    <name type="scientific">Arachis hypogaea</name>
    <name type="common">Peanut</name>
    <dbReference type="NCBI Taxonomy" id="3818"/>
    <lineage>
        <taxon>Eukaryota</taxon>
        <taxon>Viridiplantae</taxon>
        <taxon>Streptophyta</taxon>
        <taxon>Embryophyta</taxon>
        <taxon>Tracheophyta</taxon>
        <taxon>Spermatophyta</taxon>
        <taxon>Magnoliopsida</taxon>
        <taxon>eudicotyledons</taxon>
        <taxon>Gunneridae</taxon>
        <taxon>Pentapetalae</taxon>
        <taxon>rosids</taxon>
        <taxon>fabids</taxon>
        <taxon>Fabales</taxon>
        <taxon>Fabaceae</taxon>
        <taxon>Papilionoideae</taxon>
        <taxon>50 kb inversion clade</taxon>
        <taxon>dalbergioids sensu lato</taxon>
        <taxon>Dalbergieae</taxon>
        <taxon>Pterocarpus clade</taxon>
        <taxon>Arachis</taxon>
    </lineage>
</organism>
<dbReference type="SUPFAM" id="SSF140996">
    <property type="entry name" value="Hermes dimerisation domain"/>
    <property type="match status" value="1"/>
</dbReference>